<dbReference type="InterPro" id="IPR057881">
    <property type="entry name" value="ICE1_C"/>
</dbReference>
<reference evidence="2" key="1">
    <citation type="submission" date="2025-08" db="UniProtKB">
        <authorList>
            <consortium name="Ensembl"/>
        </authorList>
    </citation>
    <scope>IDENTIFICATION</scope>
</reference>
<name>A0A8C4R6N4_EPTBU</name>
<dbReference type="GeneTree" id="ENSGT00950000183199"/>
<organism evidence="2 3">
    <name type="scientific">Eptatretus burgeri</name>
    <name type="common">Inshore hagfish</name>
    <dbReference type="NCBI Taxonomy" id="7764"/>
    <lineage>
        <taxon>Eukaryota</taxon>
        <taxon>Metazoa</taxon>
        <taxon>Chordata</taxon>
        <taxon>Craniata</taxon>
        <taxon>Vertebrata</taxon>
        <taxon>Cyclostomata</taxon>
        <taxon>Myxini</taxon>
        <taxon>Myxiniformes</taxon>
        <taxon>Myxinidae</taxon>
        <taxon>Eptatretinae</taxon>
        <taxon>Eptatretus</taxon>
    </lineage>
</organism>
<evidence type="ECO:0000313" key="2">
    <source>
        <dbReference type="Ensembl" id="ENSEBUP00000025995.1"/>
    </source>
</evidence>
<reference evidence="2" key="2">
    <citation type="submission" date="2025-09" db="UniProtKB">
        <authorList>
            <consortium name="Ensembl"/>
        </authorList>
    </citation>
    <scope>IDENTIFICATION</scope>
</reference>
<dbReference type="Ensembl" id="ENSEBUT00000026572.1">
    <property type="protein sequence ID" value="ENSEBUP00000025995.1"/>
    <property type="gene ID" value="ENSEBUG00000016020.1"/>
</dbReference>
<keyword evidence="3" id="KW-1185">Reference proteome</keyword>
<sequence length="282" mass="30121">MLMRSCVALCRAHGDAEQARVICYNLLLKGPWVLNVVARALSAAWPNLLASPGPVARAMQAIVNLKVVPRSKEHVSALSELATSFLLAVRKSPRVTLLRSGAAGTTGEDELSAEAWELVFALQLLCAQLGWNWTHNSFIRELIWPLLAKWGKQQDGSLGGNIHVTDPSVATLLRLVGKLGILGLSLCSNNGVKNILEVLVKMLQKTSTEVVSHGVQQAAAHSVADLSPASPLLAVKALHDWAESQTASSSLTSTSVPPGLQARISELDDLCSECFEHSSSTP</sequence>
<protein>
    <recommendedName>
        <fullName evidence="1">Little elongation complex subunit 1 C-terminal domain-containing protein</fullName>
    </recommendedName>
</protein>
<dbReference type="Pfam" id="PF25817">
    <property type="entry name" value="ICE1_C"/>
    <property type="match status" value="1"/>
</dbReference>
<dbReference type="OMA" id="ECIFAID"/>
<evidence type="ECO:0000313" key="3">
    <source>
        <dbReference type="Proteomes" id="UP000694388"/>
    </source>
</evidence>
<dbReference type="AlphaFoldDB" id="A0A8C4R6N4"/>
<dbReference type="Proteomes" id="UP000694388">
    <property type="component" value="Unplaced"/>
</dbReference>
<accession>A0A8C4R6N4</accession>
<proteinExistence type="predicted"/>
<evidence type="ECO:0000259" key="1">
    <source>
        <dbReference type="Pfam" id="PF25817"/>
    </source>
</evidence>
<feature type="domain" description="Little elongation complex subunit 1 C-terminal" evidence="1">
    <location>
        <begin position="75"/>
        <end position="265"/>
    </location>
</feature>